<keyword evidence="4 6" id="KW-1133">Transmembrane helix</keyword>
<dbReference type="Pfam" id="PF01810">
    <property type="entry name" value="LysE"/>
    <property type="match status" value="1"/>
</dbReference>
<feature type="transmembrane region" description="Helical" evidence="6">
    <location>
        <begin position="68"/>
        <end position="87"/>
    </location>
</feature>
<evidence type="ECO:0000313" key="8">
    <source>
        <dbReference type="Proteomes" id="UP001501444"/>
    </source>
</evidence>
<name>A0ABN3H0B3_9ACTN</name>
<evidence type="ECO:0000256" key="4">
    <source>
        <dbReference type="ARBA" id="ARBA00022989"/>
    </source>
</evidence>
<keyword evidence="3 6" id="KW-0812">Transmembrane</keyword>
<dbReference type="Proteomes" id="UP001501444">
    <property type="component" value="Unassembled WGS sequence"/>
</dbReference>
<keyword evidence="2" id="KW-1003">Cell membrane</keyword>
<protein>
    <submittedName>
        <fullName evidence="7">LysE family translocator</fullName>
    </submittedName>
</protein>
<feature type="transmembrane region" description="Helical" evidence="6">
    <location>
        <begin position="137"/>
        <end position="156"/>
    </location>
</feature>
<feature type="transmembrane region" description="Helical" evidence="6">
    <location>
        <begin position="176"/>
        <end position="195"/>
    </location>
</feature>
<evidence type="ECO:0000256" key="6">
    <source>
        <dbReference type="SAM" id="Phobius"/>
    </source>
</evidence>
<proteinExistence type="predicted"/>
<comment type="caution">
    <text evidence="7">The sequence shown here is derived from an EMBL/GenBank/DDBJ whole genome shotgun (WGS) entry which is preliminary data.</text>
</comment>
<feature type="transmembrane region" description="Helical" evidence="6">
    <location>
        <begin position="41"/>
        <end position="61"/>
    </location>
</feature>
<evidence type="ECO:0000256" key="3">
    <source>
        <dbReference type="ARBA" id="ARBA00022692"/>
    </source>
</evidence>
<evidence type="ECO:0000313" key="7">
    <source>
        <dbReference type="EMBL" id="GAA2364321.1"/>
    </source>
</evidence>
<evidence type="ECO:0000256" key="1">
    <source>
        <dbReference type="ARBA" id="ARBA00004651"/>
    </source>
</evidence>
<dbReference type="PANTHER" id="PTHR30086:SF20">
    <property type="entry name" value="ARGININE EXPORTER PROTEIN ARGO-RELATED"/>
    <property type="match status" value="1"/>
</dbReference>
<sequence>MSTSALAAFWLLAALLIAVPGPDWAFTLAVPAVLPAVAGLATGYTVVTAVVAAGVGALVAASPAAMTALTVAGGLYLLWTGAVTLAARPGLRPVTVARGGWAVFRRGVGVSALNPKGLLMFLALLPQFTDPRAGWPVALQVAALGLTFTATCAAFYAALGSAARTLLSSRPRAYTAVARAAGVAMLLLGAALLLGRL</sequence>
<dbReference type="EMBL" id="BAAARV010000059">
    <property type="protein sequence ID" value="GAA2364321.1"/>
    <property type="molecule type" value="Genomic_DNA"/>
</dbReference>
<accession>A0ABN3H0B3</accession>
<gene>
    <name evidence="7" type="ORF">GCM10010170_062040</name>
</gene>
<reference evidence="7 8" key="1">
    <citation type="journal article" date="2019" name="Int. J. Syst. Evol. Microbiol.">
        <title>The Global Catalogue of Microorganisms (GCM) 10K type strain sequencing project: providing services to taxonomists for standard genome sequencing and annotation.</title>
        <authorList>
            <consortium name="The Broad Institute Genomics Platform"/>
            <consortium name="The Broad Institute Genome Sequencing Center for Infectious Disease"/>
            <person name="Wu L."/>
            <person name="Ma J."/>
        </authorList>
    </citation>
    <scope>NUCLEOTIDE SEQUENCE [LARGE SCALE GENOMIC DNA]</scope>
    <source>
        <strain evidence="7 8">JCM 3272</strain>
    </source>
</reference>
<comment type="subcellular location">
    <subcellularLocation>
        <location evidence="1">Cell membrane</location>
        <topology evidence="1">Multi-pass membrane protein</topology>
    </subcellularLocation>
</comment>
<dbReference type="PANTHER" id="PTHR30086">
    <property type="entry name" value="ARGININE EXPORTER PROTEIN ARGO"/>
    <property type="match status" value="1"/>
</dbReference>
<dbReference type="RefSeq" id="WP_344616091.1">
    <property type="nucleotide sequence ID" value="NZ_BAAARV010000059.1"/>
</dbReference>
<keyword evidence="5 6" id="KW-0472">Membrane</keyword>
<dbReference type="InterPro" id="IPR001123">
    <property type="entry name" value="LeuE-type"/>
</dbReference>
<organism evidence="7 8">
    <name type="scientific">Dactylosporangium salmoneum</name>
    <dbReference type="NCBI Taxonomy" id="53361"/>
    <lineage>
        <taxon>Bacteria</taxon>
        <taxon>Bacillati</taxon>
        <taxon>Actinomycetota</taxon>
        <taxon>Actinomycetes</taxon>
        <taxon>Micromonosporales</taxon>
        <taxon>Micromonosporaceae</taxon>
        <taxon>Dactylosporangium</taxon>
    </lineage>
</organism>
<keyword evidence="8" id="KW-1185">Reference proteome</keyword>
<evidence type="ECO:0000256" key="2">
    <source>
        <dbReference type="ARBA" id="ARBA00022475"/>
    </source>
</evidence>
<evidence type="ECO:0000256" key="5">
    <source>
        <dbReference type="ARBA" id="ARBA00023136"/>
    </source>
</evidence>